<gene>
    <name evidence="2" type="ORF">LSI01_09270</name>
</gene>
<comment type="caution">
    <text evidence="2">The sequence shown here is derived from an EMBL/GenBank/DDBJ whole genome shotgun (WGS) entry which is preliminary data.</text>
</comment>
<proteinExistence type="predicted"/>
<dbReference type="PANTHER" id="PTHR47619:SF1">
    <property type="entry name" value="EXODEOXYRIBONUCLEASE WALJ"/>
    <property type="match status" value="1"/>
</dbReference>
<reference evidence="2 3" key="1">
    <citation type="submission" date="2019-07" db="EMBL/GenBank/DDBJ databases">
        <title>Whole genome shotgun sequence of Lactobacillus siliginis NBRC 101315.</title>
        <authorList>
            <person name="Hosoyama A."/>
            <person name="Uohara A."/>
            <person name="Ohji S."/>
            <person name="Ichikawa N."/>
        </authorList>
    </citation>
    <scope>NUCLEOTIDE SEQUENCE [LARGE SCALE GENOMIC DNA]</scope>
    <source>
        <strain evidence="2 3">NBRC 101315</strain>
    </source>
</reference>
<dbReference type="InterPro" id="IPR058121">
    <property type="entry name" value="WalJ/YycJ"/>
</dbReference>
<feature type="domain" description="Metallo-beta-lactamase" evidence="1">
    <location>
        <begin position="27"/>
        <end position="232"/>
    </location>
</feature>
<dbReference type="EMBL" id="BJUD01000013">
    <property type="protein sequence ID" value="GEK28616.1"/>
    <property type="molecule type" value="Genomic_DNA"/>
</dbReference>
<dbReference type="InterPro" id="IPR001279">
    <property type="entry name" value="Metallo-B-lactamas"/>
</dbReference>
<name>A0A510VPD5_9LACO</name>
<dbReference type="PANTHER" id="PTHR47619">
    <property type="entry name" value="METALLO-HYDROLASE YYCJ-RELATED"/>
    <property type="match status" value="1"/>
</dbReference>
<dbReference type="GO" id="GO:0016787">
    <property type="term" value="F:hydrolase activity"/>
    <property type="evidence" value="ECO:0007669"/>
    <property type="project" value="UniProtKB-KW"/>
</dbReference>
<dbReference type="InterPro" id="IPR052533">
    <property type="entry name" value="WalJ/YycJ-like"/>
</dbReference>
<protein>
    <submittedName>
        <fullName evidence="2">Metallo-hydrolase</fullName>
    </submittedName>
</protein>
<organism evidence="2 3">
    <name type="scientific">Furfurilactobacillus siliginis</name>
    <dbReference type="NCBI Taxonomy" id="348151"/>
    <lineage>
        <taxon>Bacteria</taxon>
        <taxon>Bacillati</taxon>
        <taxon>Bacillota</taxon>
        <taxon>Bacilli</taxon>
        <taxon>Lactobacillales</taxon>
        <taxon>Lactobacillaceae</taxon>
        <taxon>Furfurilactobacillus</taxon>
    </lineage>
</organism>
<dbReference type="CDD" id="cd07733">
    <property type="entry name" value="YycJ-like_MBL-fold"/>
    <property type="match status" value="1"/>
</dbReference>
<accession>A0A510VPD5</accession>
<dbReference type="AlphaFoldDB" id="A0A510VPD5"/>
<dbReference type="SMART" id="SM00849">
    <property type="entry name" value="Lactamase_B"/>
    <property type="match status" value="1"/>
</dbReference>
<dbReference type="Proteomes" id="UP000321429">
    <property type="component" value="Unassembled WGS sequence"/>
</dbReference>
<evidence type="ECO:0000259" key="1">
    <source>
        <dbReference type="SMART" id="SM00849"/>
    </source>
</evidence>
<evidence type="ECO:0000313" key="2">
    <source>
        <dbReference type="EMBL" id="GEK28616.1"/>
    </source>
</evidence>
<dbReference type="InterPro" id="IPR036866">
    <property type="entry name" value="RibonucZ/Hydroxyglut_hydro"/>
</dbReference>
<sequence length="278" mass="30604">MIDLSNHQTGTVATDAMKISVLASGSTGNTTYIETPTHKVLIDAGLSGKKIAGLMQQIGRDLNDVDSLFVTHEHTDHAKGVGVLARKYGINVYANEKTWDAINDKVGKIPLDQKFSLEAGEIQSLGDLDVQSFPVSHDAVDPQFYELHHDGKSFVVLTDTGYVSERMAGVIKNADAYLFECNHDMEMLRMGAYPWSLKQRILGDTGHLSNEDGANALMQVVGNNTKRIFLGHLSQENNMQSLAHLTVASMMQEHDFGVEHDFHIFDTEPDSATDLMTL</sequence>
<dbReference type="Pfam" id="PF12706">
    <property type="entry name" value="Lactamase_B_2"/>
    <property type="match status" value="1"/>
</dbReference>
<evidence type="ECO:0000313" key="3">
    <source>
        <dbReference type="Proteomes" id="UP000321429"/>
    </source>
</evidence>
<keyword evidence="2" id="KW-0378">Hydrolase</keyword>
<dbReference type="SUPFAM" id="SSF56281">
    <property type="entry name" value="Metallo-hydrolase/oxidoreductase"/>
    <property type="match status" value="1"/>
</dbReference>
<dbReference type="Gene3D" id="3.60.15.10">
    <property type="entry name" value="Ribonuclease Z/Hydroxyacylglutathione hydrolase-like"/>
    <property type="match status" value="1"/>
</dbReference>